<dbReference type="InterPro" id="IPR001841">
    <property type="entry name" value="Znf_RING"/>
</dbReference>
<proteinExistence type="inferred from homology"/>
<evidence type="ECO:0000256" key="6">
    <source>
        <dbReference type="ARBA" id="ARBA00023242"/>
    </source>
</evidence>
<evidence type="ECO:0000256" key="2">
    <source>
        <dbReference type="ARBA" id="ARBA00008126"/>
    </source>
</evidence>
<keyword evidence="8" id="KW-1133">Transmembrane helix</keyword>
<dbReference type="InterPro" id="IPR006461">
    <property type="entry name" value="PLAC_motif_containing"/>
</dbReference>
<evidence type="ECO:0000256" key="8">
    <source>
        <dbReference type="SAM" id="Phobius"/>
    </source>
</evidence>
<feature type="transmembrane region" description="Helical" evidence="8">
    <location>
        <begin position="430"/>
        <end position="453"/>
    </location>
</feature>
<keyword evidence="4 7" id="KW-0863">Zinc-finger</keyword>
<dbReference type="PROSITE" id="PS50089">
    <property type="entry name" value="ZF_RING_2"/>
    <property type="match status" value="1"/>
</dbReference>
<evidence type="ECO:0000256" key="5">
    <source>
        <dbReference type="ARBA" id="ARBA00022833"/>
    </source>
</evidence>
<dbReference type="Pfam" id="PF04749">
    <property type="entry name" value="PLAC8"/>
    <property type="match status" value="1"/>
</dbReference>
<feature type="transmembrane region" description="Helical" evidence="8">
    <location>
        <begin position="459"/>
        <end position="477"/>
    </location>
</feature>
<dbReference type="Pfam" id="PF13445">
    <property type="entry name" value="zf-RING_UBOX"/>
    <property type="match status" value="1"/>
</dbReference>
<evidence type="ECO:0000256" key="4">
    <source>
        <dbReference type="ARBA" id="ARBA00022771"/>
    </source>
</evidence>
<keyword evidence="11" id="KW-1185">Reference proteome</keyword>
<keyword evidence="8" id="KW-0472">Membrane</keyword>
<dbReference type="PANTHER" id="PTHR13063">
    <property type="entry name" value="ENOS INTERACTING PROTEIN"/>
    <property type="match status" value="1"/>
</dbReference>
<dbReference type="InterPro" id="IPR031790">
    <property type="entry name" value="Znf-NOSIP"/>
</dbReference>
<organism evidence="10 11">
    <name type="scientific">Malus domestica</name>
    <name type="common">Apple</name>
    <name type="synonym">Pyrus malus</name>
    <dbReference type="NCBI Taxonomy" id="3750"/>
    <lineage>
        <taxon>Eukaryota</taxon>
        <taxon>Viridiplantae</taxon>
        <taxon>Streptophyta</taxon>
        <taxon>Embryophyta</taxon>
        <taxon>Tracheophyta</taxon>
        <taxon>Spermatophyta</taxon>
        <taxon>Magnoliopsida</taxon>
        <taxon>eudicotyledons</taxon>
        <taxon>Gunneridae</taxon>
        <taxon>Pentapetalae</taxon>
        <taxon>rosids</taxon>
        <taxon>fabids</taxon>
        <taxon>Rosales</taxon>
        <taxon>Rosaceae</taxon>
        <taxon>Amygdaloideae</taxon>
        <taxon>Maleae</taxon>
        <taxon>Malus</taxon>
    </lineage>
</organism>
<keyword evidence="8" id="KW-0812">Transmembrane</keyword>
<dbReference type="GO" id="GO:0061630">
    <property type="term" value="F:ubiquitin protein ligase activity"/>
    <property type="evidence" value="ECO:0007669"/>
    <property type="project" value="InterPro"/>
</dbReference>
<dbReference type="Pfam" id="PF15906">
    <property type="entry name" value="zf-NOSIP"/>
    <property type="match status" value="1"/>
</dbReference>
<dbReference type="InterPro" id="IPR027370">
    <property type="entry name" value="Znf-RING_euk"/>
</dbReference>
<dbReference type="PROSITE" id="PS00518">
    <property type="entry name" value="ZF_RING_1"/>
    <property type="match status" value="1"/>
</dbReference>
<evidence type="ECO:0000259" key="9">
    <source>
        <dbReference type="PROSITE" id="PS50089"/>
    </source>
</evidence>
<evidence type="ECO:0000313" key="11">
    <source>
        <dbReference type="Proteomes" id="UP000290289"/>
    </source>
</evidence>
<dbReference type="STRING" id="3750.A0A498JZ43"/>
<comment type="similarity">
    <text evidence="2">Belongs to the NOSIP family.</text>
</comment>
<dbReference type="NCBIfam" id="TIGR01571">
    <property type="entry name" value="A_thal_Cys_rich"/>
    <property type="match status" value="1"/>
</dbReference>
<comment type="subcellular location">
    <subcellularLocation>
        <location evidence="1">Nucleus</location>
    </subcellularLocation>
</comment>
<keyword evidence="6" id="KW-0539">Nucleus</keyword>
<dbReference type="InterPro" id="IPR013083">
    <property type="entry name" value="Znf_RING/FYVE/PHD"/>
</dbReference>
<dbReference type="InterPro" id="IPR017907">
    <property type="entry name" value="Znf_RING_CS"/>
</dbReference>
<sequence length="563" mass="62253">MPQRHSKNNNDLAFFTYDEKKKLGYGTQRERLGRDSIKPFDACCLCLKPFIDPMCCQKGHVFCKECILECLFSQKKDIHSNSGVKFHQGVINRGGNRVLLLLARKLAAHTAQQKQEKNEEDDRLMQQKARELEAFDQQNHGAIPQYNDRNQSQDKTGFHGANSVKVTSYEEEALRTMKAFWLPSATPAAPVKVDAPSMSTVCPEGNEKLKLKSLFSVYYTEDSNEKKTSSLDKTLICPSCKVTLTNTLSLVALSSCGHVFCKKCADKFMAVDKVCLVCCKGCKERNLVNLAKGGTGFAGHDDNLEARDFKHLGSGSGLGLQETVLLKKAEETAEGEEKERLLEGSGMAVVDFDLLCSTVALQTQGKLAAKLPSFPRGEEDGDAGDLGGVFRMWEGEVLECFDDRRVALESLCCPCYRFGKNMRRAGFGPCSLQGVLHLILVVLVLLNGIAFIVTKKHCFLYLAVAFSISLGTYLGYFRTQIKKKFNIRGSDSSLDDCIYHLICPCCALCQESRTLEMNNVQDGTWHGRGDTICIGSLGEGAKSFFELQPPPIVSIKSPDPCSL</sequence>
<dbReference type="EMBL" id="RDQH01000331">
    <property type="protein sequence ID" value="RXH99293.1"/>
    <property type="molecule type" value="Genomic_DNA"/>
</dbReference>
<dbReference type="Proteomes" id="UP000290289">
    <property type="component" value="Chromosome 5"/>
</dbReference>
<dbReference type="Gene3D" id="3.30.40.10">
    <property type="entry name" value="Zinc/RING finger domain, C3HC4 (zinc finger)"/>
    <property type="match status" value="2"/>
</dbReference>
<protein>
    <recommendedName>
        <fullName evidence="9">RING-type domain-containing protein</fullName>
    </recommendedName>
</protein>
<dbReference type="GO" id="GO:0005634">
    <property type="term" value="C:nucleus"/>
    <property type="evidence" value="ECO:0007669"/>
    <property type="project" value="UniProtKB-SubCell"/>
</dbReference>
<dbReference type="InterPro" id="IPR016818">
    <property type="entry name" value="NOSIP"/>
</dbReference>
<comment type="caution">
    <text evidence="10">The sequence shown here is derived from an EMBL/GenBank/DDBJ whole genome shotgun (WGS) entry which is preliminary data.</text>
</comment>
<evidence type="ECO:0000313" key="10">
    <source>
        <dbReference type="EMBL" id="RXH99293.1"/>
    </source>
</evidence>
<dbReference type="PANTHER" id="PTHR13063:SF10">
    <property type="entry name" value="NITRIC OXIDE SYNTHASE-INTERACTING PROTEIN"/>
    <property type="match status" value="1"/>
</dbReference>
<dbReference type="AlphaFoldDB" id="A0A498JZ43"/>
<evidence type="ECO:0000256" key="7">
    <source>
        <dbReference type="PROSITE-ProRule" id="PRU00175"/>
    </source>
</evidence>
<reference evidence="10 11" key="1">
    <citation type="submission" date="2018-10" db="EMBL/GenBank/DDBJ databases">
        <title>A high-quality apple genome assembly.</title>
        <authorList>
            <person name="Hu J."/>
        </authorList>
    </citation>
    <scope>NUCLEOTIDE SEQUENCE [LARGE SCALE GENOMIC DNA]</scope>
    <source>
        <strain evidence="11">cv. HFTH1</strain>
        <tissue evidence="10">Young leaf</tissue>
    </source>
</reference>
<dbReference type="SUPFAM" id="SSF57850">
    <property type="entry name" value="RING/U-box"/>
    <property type="match status" value="2"/>
</dbReference>
<dbReference type="GO" id="GO:0008270">
    <property type="term" value="F:zinc ion binding"/>
    <property type="evidence" value="ECO:0007669"/>
    <property type="project" value="UniProtKB-KW"/>
</dbReference>
<feature type="domain" description="RING-type" evidence="9">
    <location>
        <begin position="237"/>
        <end position="278"/>
    </location>
</feature>
<gene>
    <name evidence="10" type="ORF">DVH24_011618</name>
</gene>
<evidence type="ECO:0000256" key="3">
    <source>
        <dbReference type="ARBA" id="ARBA00022723"/>
    </source>
</evidence>
<accession>A0A498JZ43</accession>
<keyword evidence="5" id="KW-0862">Zinc</keyword>
<name>A0A498JZ43_MALDO</name>
<keyword evidence="3" id="KW-0479">Metal-binding</keyword>
<evidence type="ECO:0000256" key="1">
    <source>
        <dbReference type="ARBA" id="ARBA00004123"/>
    </source>
</evidence>
<dbReference type="FunFam" id="3.30.40.10:FF:000444">
    <property type="entry name" value="Nitric oxide synthase-interacting protein"/>
    <property type="match status" value="1"/>
</dbReference>